<evidence type="ECO:0000313" key="1">
    <source>
        <dbReference type="EMBL" id="CAG8486399.1"/>
    </source>
</evidence>
<dbReference type="EMBL" id="CAJVPQ010000493">
    <property type="protein sequence ID" value="CAG8486399.1"/>
    <property type="molecule type" value="Genomic_DNA"/>
</dbReference>
<keyword evidence="2" id="KW-1185">Reference proteome</keyword>
<organism evidence="1 2">
    <name type="scientific">Funneliformis caledonium</name>
    <dbReference type="NCBI Taxonomy" id="1117310"/>
    <lineage>
        <taxon>Eukaryota</taxon>
        <taxon>Fungi</taxon>
        <taxon>Fungi incertae sedis</taxon>
        <taxon>Mucoromycota</taxon>
        <taxon>Glomeromycotina</taxon>
        <taxon>Glomeromycetes</taxon>
        <taxon>Glomerales</taxon>
        <taxon>Glomeraceae</taxon>
        <taxon>Funneliformis</taxon>
    </lineage>
</organism>
<accession>A0A9N8WJ96</accession>
<dbReference type="Proteomes" id="UP000789570">
    <property type="component" value="Unassembled WGS sequence"/>
</dbReference>
<evidence type="ECO:0000313" key="2">
    <source>
        <dbReference type="Proteomes" id="UP000789570"/>
    </source>
</evidence>
<comment type="caution">
    <text evidence="1">The sequence shown here is derived from an EMBL/GenBank/DDBJ whole genome shotgun (WGS) entry which is preliminary data.</text>
</comment>
<protein>
    <submittedName>
        <fullName evidence="1">2536_t:CDS:1</fullName>
    </submittedName>
</protein>
<gene>
    <name evidence="1" type="ORF">FCALED_LOCUS2976</name>
</gene>
<dbReference type="AlphaFoldDB" id="A0A9N8WJ96"/>
<proteinExistence type="predicted"/>
<reference evidence="1" key="1">
    <citation type="submission" date="2021-06" db="EMBL/GenBank/DDBJ databases">
        <authorList>
            <person name="Kallberg Y."/>
            <person name="Tangrot J."/>
            <person name="Rosling A."/>
        </authorList>
    </citation>
    <scope>NUCLEOTIDE SEQUENCE</scope>
    <source>
        <strain evidence="1">UK204</strain>
    </source>
</reference>
<name>A0A9N8WJ96_9GLOM</name>
<sequence length="134" mass="15247">MSQEECNITSAIIGKTLKIKENITRIQHFTAQHDDSKDAFRAFELELKYDISKVNIPREDLAANCLEQTRGTSRRQLPGADMKQGISLVNIPGEVLIAEELWHSCTLVVHQLADQVVIFIDQNRSEKTRRVTKT</sequence>